<feature type="compositionally biased region" description="Low complexity" evidence="1">
    <location>
        <begin position="441"/>
        <end position="459"/>
    </location>
</feature>
<evidence type="ECO:0000256" key="2">
    <source>
        <dbReference type="SAM" id="SignalP"/>
    </source>
</evidence>
<dbReference type="SUPFAM" id="SSF56436">
    <property type="entry name" value="C-type lectin-like"/>
    <property type="match status" value="1"/>
</dbReference>
<feature type="region of interest" description="Disordered" evidence="1">
    <location>
        <begin position="427"/>
        <end position="469"/>
    </location>
</feature>
<evidence type="ECO:0000256" key="1">
    <source>
        <dbReference type="SAM" id="MobiDB-lite"/>
    </source>
</evidence>
<sequence>MQKIIILLSLAGVATSKNPFNISAFDSQLRDIFNGLVQTETKIGSFLTDLSTFVGEVNLKSNKSCLRMELSHLQEEPVNVEEVMKEMSKSARKIKFNLQGSIWNYETYQQLTGCSNVASKISEIKVDLKKFADFVDRLELNMTELYQRNLRVTYDLMLKPKELQVAQQDVMDIILSVNEATVQYLFYILQLQVNIQHEKSIATNLKLFLVNYCECDENVYGVSKNTNQHSSLNSMEAALLACQTRITSAVNVTLIESQKLATSKNVTKKMKILTSNLEIFCQKMNRVDDYSNASIPITSSCPELMNVQNFLTYRHFHYTQVLSMSMTNTSILIFYKNLINSIISDGSSQNTSILSAVSNLETELKNYTDELAVQLSYLTEYSSVMRRNAMILRLFCGCKVLEPKTTTSTTRKLTFTSATFMTTQLGHTTKRTPKTTKKKLVTSTTSTTSATTTSKLSTSPRITRPTVPKITTLPPFSNPACSFTKPLTDRNGNYIKTACLIETASNGSYATSTCLDNSMKLMAVDSNMTQTALTIFVQETLSEGTFWINGGNGSDICNFVTVNGTGAAINRTKCNMNQYYSICEYKDSKVPAKVSYPRNLDACGFIFPATDLINDDNPRYACVMAYLRSYIDSSYNCMLNGMEMFKIAPIKVMMPMNEFLVSLFGNSSGVMMWVDAPGRVGSCSLLDGGKVPFAVADDDCDKLHWSICETAYDESY</sequence>
<evidence type="ECO:0008006" key="5">
    <source>
        <dbReference type="Google" id="ProtNLM"/>
    </source>
</evidence>
<evidence type="ECO:0000313" key="4">
    <source>
        <dbReference type="Proteomes" id="UP001153620"/>
    </source>
</evidence>
<gene>
    <name evidence="3" type="ORF">CHIRRI_LOCUS13288</name>
</gene>
<feature type="compositionally biased region" description="Basic residues" evidence="1">
    <location>
        <begin position="428"/>
        <end position="440"/>
    </location>
</feature>
<organism evidence="3 4">
    <name type="scientific">Chironomus riparius</name>
    <dbReference type="NCBI Taxonomy" id="315576"/>
    <lineage>
        <taxon>Eukaryota</taxon>
        <taxon>Metazoa</taxon>
        <taxon>Ecdysozoa</taxon>
        <taxon>Arthropoda</taxon>
        <taxon>Hexapoda</taxon>
        <taxon>Insecta</taxon>
        <taxon>Pterygota</taxon>
        <taxon>Neoptera</taxon>
        <taxon>Endopterygota</taxon>
        <taxon>Diptera</taxon>
        <taxon>Nematocera</taxon>
        <taxon>Chironomoidea</taxon>
        <taxon>Chironomidae</taxon>
        <taxon>Chironominae</taxon>
        <taxon>Chironomus</taxon>
    </lineage>
</organism>
<reference evidence="3" key="2">
    <citation type="submission" date="2022-10" db="EMBL/GenBank/DDBJ databases">
        <authorList>
            <consortium name="ENA_rothamsted_submissions"/>
            <consortium name="culmorum"/>
            <person name="King R."/>
        </authorList>
    </citation>
    <scope>NUCLEOTIDE SEQUENCE</scope>
</reference>
<evidence type="ECO:0000313" key="3">
    <source>
        <dbReference type="EMBL" id="CAG9810475.1"/>
    </source>
</evidence>
<name>A0A9N9S4Y6_9DIPT</name>
<dbReference type="InterPro" id="IPR016187">
    <property type="entry name" value="CTDL_fold"/>
</dbReference>
<reference evidence="3" key="1">
    <citation type="submission" date="2022-01" db="EMBL/GenBank/DDBJ databases">
        <authorList>
            <person name="King R."/>
        </authorList>
    </citation>
    <scope>NUCLEOTIDE SEQUENCE</scope>
</reference>
<protein>
    <recommendedName>
        <fullName evidence="5">C-type lectin domain-containing protein</fullName>
    </recommendedName>
</protein>
<dbReference type="EMBL" id="OU895880">
    <property type="protein sequence ID" value="CAG9810475.1"/>
    <property type="molecule type" value="Genomic_DNA"/>
</dbReference>
<dbReference type="AlphaFoldDB" id="A0A9N9S4Y6"/>
<proteinExistence type="predicted"/>
<keyword evidence="4" id="KW-1185">Reference proteome</keyword>
<accession>A0A9N9S4Y6</accession>
<keyword evidence="2" id="KW-0732">Signal</keyword>
<feature type="signal peptide" evidence="2">
    <location>
        <begin position="1"/>
        <end position="16"/>
    </location>
</feature>
<feature type="chain" id="PRO_5040223033" description="C-type lectin domain-containing protein" evidence="2">
    <location>
        <begin position="17"/>
        <end position="716"/>
    </location>
</feature>
<dbReference type="Proteomes" id="UP001153620">
    <property type="component" value="Chromosome 4"/>
</dbReference>